<feature type="transmembrane region" description="Helical" evidence="2">
    <location>
        <begin position="54"/>
        <end position="74"/>
    </location>
</feature>
<dbReference type="PANTHER" id="PTHR33121:SF79">
    <property type="entry name" value="CYCLIC DI-GMP PHOSPHODIESTERASE PDED-RELATED"/>
    <property type="match status" value="1"/>
</dbReference>
<dbReference type="PATRIC" id="fig|280871.6.peg.4233"/>
<feature type="transmembrane region" description="Helical" evidence="2">
    <location>
        <begin position="109"/>
        <end position="125"/>
    </location>
</feature>
<comment type="caution">
    <text evidence="4">The sequence shown here is derived from an EMBL/GenBank/DDBJ whole genome shotgun (WGS) entry which is preliminary data.</text>
</comment>
<sequence>MTAAGQNHYYWLTSLLAARGLQTRTCRVIAALNALLGVVPVLLMLSPAGPHGPVRQAIAIVIGVFAIGVGAVWLRHAWPSQRFSAVSVSLGAIPMSAACLIMSDPMLGLLATTAFIFSSGYVAFLHRPSVLAGPWTLGGLTAGYLAVQIASDDPALAVCAVLIIALLNVFVFFTCRVAIGLSSTDIHHSEIEPLTGLLNTDGLYSRAANLLAARNRQDDRHMVLAVVSIDSFPLLSSMSGPRRANRARIDVSQALRETVRRNAIAAHISDSDFIIADTFTTPDASPLIDRVQGAMKSTPSRVTASIGVVVTPLAPLTVHPPEIVIDALLAAAAGAMEHAREDGGNDVRYDVRDDLPINE</sequence>
<keyword evidence="5" id="KW-1185">Reference proteome</keyword>
<accession>A0A0D1J0W8</accession>
<dbReference type="OrthoDB" id="4635628at2"/>
<feature type="transmembrane region" description="Helical" evidence="2">
    <location>
        <begin position="132"/>
        <end position="149"/>
    </location>
</feature>
<proteinExistence type="predicted"/>
<dbReference type="STRING" id="280871.TL10_20440"/>
<dbReference type="GO" id="GO:0071111">
    <property type="term" value="F:cyclic-guanylate-specific phosphodiesterase activity"/>
    <property type="evidence" value="ECO:0007669"/>
    <property type="project" value="InterPro"/>
</dbReference>
<feature type="transmembrane region" description="Helical" evidence="2">
    <location>
        <begin position="155"/>
        <end position="179"/>
    </location>
</feature>
<gene>
    <name evidence="4" type="ORF">TL10_20440</name>
</gene>
<dbReference type="RefSeq" id="WP_043987056.1">
    <property type="nucleotide sequence ID" value="NZ_JXST01000031.1"/>
</dbReference>
<evidence type="ECO:0000256" key="1">
    <source>
        <dbReference type="SAM" id="MobiDB-lite"/>
    </source>
</evidence>
<evidence type="ECO:0000259" key="3">
    <source>
        <dbReference type="PROSITE" id="PS50887"/>
    </source>
</evidence>
<organism evidence="4 5">
    <name type="scientific">Mycolicibacterium llatzerense</name>
    <dbReference type="NCBI Taxonomy" id="280871"/>
    <lineage>
        <taxon>Bacteria</taxon>
        <taxon>Bacillati</taxon>
        <taxon>Actinomycetota</taxon>
        <taxon>Actinomycetes</taxon>
        <taxon>Mycobacteriales</taxon>
        <taxon>Mycobacteriaceae</taxon>
        <taxon>Mycolicibacterium</taxon>
    </lineage>
</organism>
<dbReference type="Proteomes" id="UP000032221">
    <property type="component" value="Unassembled WGS sequence"/>
</dbReference>
<dbReference type="PANTHER" id="PTHR33121">
    <property type="entry name" value="CYCLIC DI-GMP PHOSPHODIESTERASE PDEF"/>
    <property type="match status" value="1"/>
</dbReference>
<dbReference type="InterPro" id="IPR050706">
    <property type="entry name" value="Cyclic-di-GMP_PDE-like"/>
</dbReference>
<dbReference type="EMBL" id="JXST01000031">
    <property type="protein sequence ID" value="KIU15173.1"/>
    <property type="molecule type" value="Genomic_DNA"/>
</dbReference>
<protein>
    <submittedName>
        <fullName evidence="4">Diguanylate cyclase</fullName>
    </submittedName>
</protein>
<dbReference type="SMART" id="SM00267">
    <property type="entry name" value="GGDEF"/>
    <property type="match status" value="1"/>
</dbReference>
<dbReference type="PROSITE" id="PS50887">
    <property type="entry name" value="GGDEF"/>
    <property type="match status" value="1"/>
</dbReference>
<feature type="transmembrane region" description="Helical" evidence="2">
    <location>
        <begin position="28"/>
        <end position="48"/>
    </location>
</feature>
<dbReference type="Gene3D" id="3.30.70.270">
    <property type="match status" value="1"/>
</dbReference>
<dbReference type="InterPro" id="IPR029787">
    <property type="entry name" value="Nucleotide_cyclase"/>
</dbReference>
<dbReference type="InterPro" id="IPR000160">
    <property type="entry name" value="GGDEF_dom"/>
</dbReference>
<dbReference type="AlphaFoldDB" id="A0A0D1J0W8"/>
<evidence type="ECO:0000256" key="2">
    <source>
        <dbReference type="SAM" id="Phobius"/>
    </source>
</evidence>
<dbReference type="Pfam" id="PF00990">
    <property type="entry name" value="GGDEF"/>
    <property type="match status" value="1"/>
</dbReference>
<feature type="domain" description="GGDEF" evidence="3">
    <location>
        <begin position="220"/>
        <end position="352"/>
    </location>
</feature>
<keyword evidence="2" id="KW-0472">Membrane</keyword>
<reference evidence="4 5" key="1">
    <citation type="submission" date="2015-01" db="EMBL/GenBank/DDBJ databases">
        <title>Genome sequence of Mycobacterium llatzerense and Mycobacterium immunogenum recovered from brain abscess.</title>
        <authorList>
            <person name="Greninger A.L."/>
            <person name="Langelier C."/>
            <person name="Cunningham G."/>
            <person name="Chiu C.Y."/>
            <person name="Miller S."/>
        </authorList>
    </citation>
    <scope>NUCLEOTIDE SEQUENCE [LARGE SCALE GENOMIC DNA]</scope>
    <source>
        <strain evidence="4 5">CLUC14</strain>
    </source>
</reference>
<dbReference type="InterPro" id="IPR043128">
    <property type="entry name" value="Rev_trsase/Diguanyl_cyclase"/>
</dbReference>
<keyword evidence="2" id="KW-0812">Transmembrane</keyword>
<evidence type="ECO:0000313" key="4">
    <source>
        <dbReference type="EMBL" id="KIU15173.1"/>
    </source>
</evidence>
<name>A0A0D1J0W8_9MYCO</name>
<feature type="transmembrane region" description="Helical" evidence="2">
    <location>
        <begin position="83"/>
        <end position="103"/>
    </location>
</feature>
<dbReference type="SUPFAM" id="SSF55073">
    <property type="entry name" value="Nucleotide cyclase"/>
    <property type="match status" value="1"/>
</dbReference>
<keyword evidence="2" id="KW-1133">Transmembrane helix</keyword>
<evidence type="ECO:0000313" key="5">
    <source>
        <dbReference type="Proteomes" id="UP000032221"/>
    </source>
</evidence>
<feature type="region of interest" description="Disordered" evidence="1">
    <location>
        <begin position="339"/>
        <end position="359"/>
    </location>
</feature>